<keyword evidence="1" id="KW-1133">Transmembrane helix</keyword>
<sequence length="609" mass="68480">MKVLSFLVLIALVMSAVRADIYMHCPPGSNNRNQEEGQNAQQQNRLFNSQNNARGGYCRGGAMEWYEKSILPIQWTQQHACGSDQTDCNVVLQYMCTDINTAADYESMRDGTTTNRIENTLEATSARSTNEFQYGLHEDYYHYSNCSKRFRNKGLFTATQNPGDAATKTRQQPNSDRYGFECPEERDYYPYWAPSPWKDIAIFTDNKDLCKMYKKESQNVKEKYYCALPSTANTLAPIIETDCTQAGGVWTKVPSHGIDAPECLKAEWNAVNHLGNSLNSGAPNTYNWSLPHSGMEPCIATGSCACVVRVRYNISSSDIDGWGFMDSTFNGRNSPITNDPTVQVAGANLTLELNTAQIGRTFQDRSHIFRIKSRPKDLKNAKIWNLTVKGKRGNIQQAYPAVEYQFVPSQLHIKINEYIHWQWTGCDFNPQGNAGGGKDQTDRHNAVQIKSLNHNIPMTDDEVTKDNRLFESDETRLFMAYLNQKGCKNATQLLEDHPNSADDREQDSQNCMRLNAAPTQFDGGVYKMKKTGSFYYMSTRNNNFSNRNQKGAIHVDPILKKWEIGLIAAGGTLFVGMAATAGSLFFARTHPHSGANRFFAKVPVLNKAL</sequence>
<evidence type="ECO:0000256" key="2">
    <source>
        <dbReference type="SAM" id="SignalP"/>
    </source>
</evidence>
<evidence type="ECO:0000256" key="1">
    <source>
        <dbReference type="SAM" id="Phobius"/>
    </source>
</evidence>
<gene>
    <name evidence="3" type="ORF">CYY_000178</name>
</gene>
<dbReference type="EMBL" id="AJWJ01000003">
    <property type="protein sequence ID" value="KAF2078555.1"/>
    <property type="molecule type" value="Genomic_DNA"/>
</dbReference>
<comment type="caution">
    <text evidence="3">The sequence shown here is derived from an EMBL/GenBank/DDBJ whole genome shotgun (WGS) entry which is preliminary data.</text>
</comment>
<evidence type="ECO:0008006" key="5">
    <source>
        <dbReference type="Google" id="ProtNLM"/>
    </source>
</evidence>
<evidence type="ECO:0000313" key="4">
    <source>
        <dbReference type="Proteomes" id="UP000695562"/>
    </source>
</evidence>
<name>A0A8J4V2N9_9MYCE</name>
<feature type="chain" id="PRO_5035181510" description="Protein DD3-3" evidence="2">
    <location>
        <begin position="20"/>
        <end position="609"/>
    </location>
</feature>
<feature type="signal peptide" evidence="2">
    <location>
        <begin position="1"/>
        <end position="19"/>
    </location>
</feature>
<reference evidence="3" key="1">
    <citation type="submission" date="2020-01" db="EMBL/GenBank/DDBJ databases">
        <title>Development of genomics and gene disruption for Polysphondylium violaceum indicates a role for the polyketide synthase stlB in stalk morphogenesis.</title>
        <authorList>
            <person name="Narita B."/>
            <person name="Kawabe Y."/>
            <person name="Kin K."/>
            <person name="Saito T."/>
            <person name="Gibbs R."/>
            <person name="Kuspa A."/>
            <person name="Muzny D."/>
            <person name="Queller D."/>
            <person name="Richards S."/>
            <person name="Strassman J."/>
            <person name="Sucgang R."/>
            <person name="Worley K."/>
            <person name="Schaap P."/>
        </authorList>
    </citation>
    <scope>NUCLEOTIDE SEQUENCE</scope>
    <source>
        <strain evidence="3">QSvi11</strain>
    </source>
</reference>
<protein>
    <recommendedName>
        <fullName evidence="5">Protein DD3-3</fullName>
    </recommendedName>
</protein>
<dbReference type="InterPro" id="IPR053320">
    <property type="entry name" value="Protein_DD3-3_O-glyco"/>
</dbReference>
<dbReference type="PANTHER" id="PTHR35170">
    <property type="entry name" value="PROTEIN DD3-3"/>
    <property type="match status" value="1"/>
</dbReference>
<dbReference type="OrthoDB" id="167398at2759"/>
<evidence type="ECO:0000313" key="3">
    <source>
        <dbReference type="EMBL" id="KAF2078555.1"/>
    </source>
</evidence>
<keyword evidence="4" id="KW-1185">Reference proteome</keyword>
<keyword evidence="2" id="KW-0732">Signal</keyword>
<keyword evidence="1" id="KW-0472">Membrane</keyword>
<keyword evidence="1" id="KW-0812">Transmembrane</keyword>
<feature type="transmembrane region" description="Helical" evidence="1">
    <location>
        <begin position="564"/>
        <end position="587"/>
    </location>
</feature>
<dbReference type="AlphaFoldDB" id="A0A8J4V2N9"/>
<dbReference type="Proteomes" id="UP000695562">
    <property type="component" value="Unassembled WGS sequence"/>
</dbReference>
<dbReference type="PANTHER" id="PTHR35170:SF1">
    <property type="entry name" value="PROTEIN DD3-3"/>
    <property type="match status" value="1"/>
</dbReference>
<organism evidence="3 4">
    <name type="scientific">Polysphondylium violaceum</name>
    <dbReference type="NCBI Taxonomy" id="133409"/>
    <lineage>
        <taxon>Eukaryota</taxon>
        <taxon>Amoebozoa</taxon>
        <taxon>Evosea</taxon>
        <taxon>Eumycetozoa</taxon>
        <taxon>Dictyostelia</taxon>
        <taxon>Dictyosteliales</taxon>
        <taxon>Dictyosteliaceae</taxon>
        <taxon>Polysphondylium</taxon>
    </lineage>
</organism>
<accession>A0A8J4V2N9</accession>
<proteinExistence type="predicted"/>